<reference evidence="3" key="1">
    <citation type="submission" date="2017-02" db="UniProtKB">
        <authorList>
            <consortium name="WormBaseParasite"/>
        </authorList>
    </citation>
    <scope>IDENTIFICATION</scope>
</reference>
<feature type="transmembrane region" description="Helical" evidence="1">
    <location>
        <begin position="6"/>
        <end position="30"/>
    </location>
</feature>
<dbReference type="Proteomes" id="UP000038045">
    <property type="component" value="Unplaced"/>
</dbReference>
<dbReference type="AlphaFoldDB" id="A0A0N4ZSK2"/>
<keyword evidence="2" id="KW-1185">Reference proteome</keyword>
<evidence type="ECO:0000256" key="1">
    <source>
        <dbReference type="SAM" id="Phobius"/>
    </source>
</evidence>
<sequence>MTNTSIFWKISLAFTILIISQSIFIVNLWSNRWYTAENVKGKDGLTYTLLVGLSSNCIENNQRHKPYCTTLSTNLDQFKTFGLEFSLPSNLCKLQFLNLIM</sequence>
<accession>A0A0N4ZSK2</accession>
<proteinExistence type="predicted"/>
<keyword evidence="1" id="KW-0472">Membrane</keyword>
<keyword evidence="1" id="KW-0812">Transmembrane</keyword>
<dbReference type="WBParaSite" id="PTRK_0001148300.1">
    <property type="protein sequence ID" value="PTRK_0001148300.1"/>
    <property type="gene ID" value="PTRK_0001148300"/>
</dbReference>
<keyword evidence="1" id="KW-1133">Transmembrane helix</keyword>
<evidence type="ECO:0000313" key="2">
    <source>
        <dbReference type="Proteomes" id="UP000038045"/>
    </source>
</evidence>
<organism evidence="2 3">
    <name type="scientific">Parastrongyloides trichosuri</name>
    <name type="common">Possum-specific nematode worm</name>
    <dbReference type="NCBI Taxonomy" id="131310"/>
    <lineage>
        <taxon>Eukaryota</taxon>
        <taxon>Metazoa</taxon>
        <taxon>Ecdysozoa</taxon>
        <taxon>Nematoda</taxon>
        <taxon>Chromadorea</taxon>
        <taxon>Rhabditida</taxon>
        <taxon>Tylenchina</taxon>
        <taxon>Panagrolaimomorpha</taxon>
        <taxon>Strongyloidoidea</taxon>
        <taxon>Strongyloididae</taxon>
        <taxon>Parastrongyloides</taxon>
    </lineage>
</organism>
<evidence type="ECO:0000313" key="3">
    <source>
        <dbReference type="WBParaSite" id="PTRK_0001148300.1"/>
    </source>
</evidence>
<name>A0A0N4ZSK2_PARTI</name>
<protein>
    <submittedName>
        <fullName evidence="3">Uncharacterized protein</fullName>
    </submittedName>
</protein>